<proteinExistence type="predicted"/>
<evidence type="ECO:0000313" key="2">
    <source>
        <dbReference type="EMBL" id="KAK0706089.1"/>
    </source>
</evidence>
<sequence>MAARAPSPGENDDAHPAPAPVPLSMPPPDHKLFTHKYDFLVDLMDDLEEWSASALFCLVAKALAKDERKWTLHIVNSTHNHPPAESRANLVGKFLPKHKAFVATYSDRPAISNREIARDLRTKFPGFVFNPTRDP</sequence>
<name>A0AA39ZZ51_9PEZI</name>
<evidence type="ECO:0000256" key="1">
    <source>
        <dbReference type="SAM" id="MobiDB-lite"/>
    </source>
</evidence>
<dbReference type="EMBL" id="JAUIRO010000007">
    <property type="protein sequence ID" value="KAK0706089.1"/>
    <property type="molecule type" value="Genomic_DNA"/>
</dbReference>
<feature type="region of interest" description="Disordered" evidence="1">
    <location>
        <begin position="1"/>
        <end position="26"/>
    </location>
</feature>
<gene>
    <name evidence="2" type="ORF">B0T26DRAFT_679817</name>
</gene>
<keyword evidence="3" id="KW-1185">Reference proteome</keyword>
<comment type="caution">
    <text evidence="2">The sequence shown here is derived from an EMBL/GenBank/DDBJ whole genome shotgun (WGS) entry which is preliminary data.</text>
</comment>
<protein>
    <submittedName>
        <fullName evidence="2">Uncharacterized protein</fullName>
    </submittedName>
</protein>
<dbReference type="RefSeq" id="XP_060291183.1">
    <property type="nucleotide sequence ID" value="XM_060440398.1"/>
</dbReference>
<organism evidence="2 3">
    <name type="scientific">Lasiosphaeria miniovina</name>
    <dbReference type="NCBI Taxonomy" id="1954250"/>
    <lineage>
        <taxon>Eukaryota</taxon>
        <taxon>Fungi</taxon>
        <taxon>Dikarya</taxon>
        <taxon>Ascomycota</taxon>
        <taxon>Pezizomycotina</taxon>
        <taxon>Sordariomycetes</taxon>
        <taxon>Sordariomycetidae</taxon>
        <taxon>Sordariales</taxon>
        <taxon>Lasiosphaeriaceae</taxon>
        <taxon>Lasiosphaeria</taxon>
    </lineage>
</organism>
<dbReference type="AlphaFoldDB" id="A0AA39ZZ51"/>
<dbReference type="GeneID" id="85323668"/>
<accession>A0AA39ZZ51</accession>
<feature type="compositionally biased region" description="Pro residues" evidence="1">
    <location>
        <begin position="17"/>
        <end position="26"/>
    </location>
</feature>
<reference evidence="2" key="1">
    <citation type="submission" date="2023-06" db="EMBL/GenBank/DDBJ databases">
        <title>Genome-scale phylogeny and comparative genomics of the fungal order Sordariales.</title>
        <authorList>
            <consortium name="Lawrence Berkeley National Laboratory"/>
            <person name="Hensen N."/>
            <person name="Bonometti L."/>
            <person name="Westerberg I."/>
            <person name="Brannstrom I.O."/>
            <person name="Guillou S."/>
            <person name="Cros-Aarteil S."/>
            <person name="Calhoun S."/>
            <person name="Haridas S."/>
            <person name="Kuo A."/>
            <person name="Mondo S."/>
            <person name="Pangilinan J."/>
            <person name="Riley R."/>
            <person name="LaButti K."/>
            <person name="Andreopoulos B."/>
            <person name="Lipzen A."/>
            <person name="Chen C."/>
            <person name="Yanf M."/>
            <person name="Daum C."/>
            <person name="Ng V."/>
            <person name="Clum A."/>
            <person name="Steindorff A."/>
            <person name="Ohm R."/>
            <person name="Martin F."/>
            <person name="Silar P."/>
            <person name="Natvig D."/>
            <person name="Lalanne C."/>
            <person name="Gautier V."/>
            <person name="Ament-velasquez S.L."/>
            <person name="Kruys A."/>
            <person name="Hutchinson M.I."/>
            <person name="Powell A.J."/>
            <person name="Barry K."/>
            <person name="Miller A.N."/>
            <person name="Grigoriev I.V."/>
            <person name="Debuchy R."/>
            <person name="Gladieux P."/>
            <person name="Thoren M.H."/>
            <person name="Johannesson H."/>
        </authorList>
    </citation>
    <scope>NUCLEOTIDE SEQUENCE</scope>
    <source>
        <strain evidence="2">SMH2392-1A</strain>
    </source>
</reference>
<dbReference type="Proteomes" id="UP001172101">
    <property type="component" value="Unassembled WGS sequence"/>
</dbReference>
<evidence type="ECO:0000313" key="3">
    <source>
        <dbReference type="Proteomes" id="UP001172101"/>
    </source>
</evidence>